<dbReference type="Pfam" id="PF00622">
    <property type="entry name" value="SPRY"/>
    <property type="match status" value="1"/>
</dbReference>
<evidence type="ECO:0000256" key="5">
    <source>
        <dbReference type="ARBA" id="ARBA00022859"/>
    </source>
</evidence>
<name>A0A6J2VE17_CHACN</name>
<dbReference type="InterPro" id="IPR006574">
    <property type="entry name" value="PRY"/>
</dbReference>
<dbReference type="GO" id="GO:0008270">
    <property type="term" value="F:zinc ion binding"/>
    <property type="evidence" value="ECO:0007669"/>
    <property type="project" value="UniProtKB-KW"/>
</dbReference>
<dbReference type="PRINTS" id="PR01407">
    <property type="entry name" value="BUTYPHLNCDUF"/>
</dbReference>
<keyword evidence="3 6" id="KW-0863">Zinc-finger</keyword>
<dbReference type="InterPro" id="IPR013083">
    <property type="entry name" value="Znf_RING/FYVE/PHD"/>
</dbReference>
<dbReference type="InterPro" id="IPR043136">
    <property type="entry name" value="B30.2/SPRY_sf"/>
</dbReference>
<dbReference type="SUPFAM" id="SSF49899">
    <property type="entry name" value="Concanavalin A-like lectins/glucanases"/>
    <property type="match status" value="1"/>
</dbReference>
<keyword evidence="2" id="KW-0479">Metal-binding</keyword>
<dbReference type="InterPro" id="IPR051051">
    <property type="entry name" value="E3_ubiq-ligase_TRIM/RNF"/>
</dbReference>
<dbReference type="GO" id="GO:0005737">
    <property type="term" value="C:cytoplasm"/>
    <property type="evidence" value="ECO:0007669"/>
    <property type="project" value="UniProtKB-ARBA"/>
</dbReference>
<protein>
    <submittedName>
        <fullName evidence="10">Ret finger protein-like 4A-like protein 1</fullName>
    </submittedName>
</protein>
<dbReference type="PROSITE" id="PS50089">
    <property type="entry name" value="ZF_RING_2"/>
    <property type="match status" value="1"/>
</dbReference>
<dbReference type="PANTHER" id="PTHR25465:SF73">
    <property type="entry name" value="E3 UBIQUITIN_ISG15 LIGASE TRIM25 ISOFORM X1"/>
    <property type="match status" value="1"/>
</dbReference>
<organism evidence="9 10">
    <name type="scientific">Chanos chanos</name>
    <name type="common">Milkfish</name>
    <name type="synonym">Mugil chanos</name>
    <dbReference type="NCBI Taxonomy" id="29144"/>
    <lineage>
        <taxon>Eukaryota</taxon>
        <taxon>Metazoa</taxon>
        <taxon>Chordata</taxon>
        <taxon>Craniata</taxon>
        <taxon>Vertebrata</taxon>
        <taxon>Euteleostomi</taxon>
        <taxon>Actinopterygii</taxon>
        <taxon>Neopterygii</taxon>
        <taxon>Teleostei</taxon>
        <taxon>Ostariophysi</taxon>
        <taxon>Gonorynchiformes</taxon>
        <taxon>Chanidae</taxon>
        <taxon>Chanos</taxon>
    </lineage>
</organism>
<dbReference type="SMART" id="SM00184">
    <property type="entry name" value="RING"/>
    <property type="match status" value="1"/>
</dbReference>
<dbReference type="GeneID" id="115812142"/>
<dbReference type="InParanoid" id="A0A6J2VE17"/>
<dbReference type="InterPro" id="IPR013320">
    <property type="entry name" value="ConA-like_dom_sf"/>
</dbReference>
<dbReference type="Pfam" id="PF13765">
    <property type="entry name" value="PRY"/>
    <property type="match status" value="1"/>
</dbReference>
<dbReference type="SUPFAM" id="SSF57850">
    <property type="entry name" value="RING/U-box"/>
    <property type="match status" value="1"/>
</dbReference>
<dbReference type="InterPro" id="IPR001870">
    <property type="entry name" value="B30.2/SPRY"/>
</dbReference>
<dbReference type="InterPro" id="IPR017907">
    <property type="entry name" value="Znf_RING_CS"/>
</dbReference>
<dbReference type="GO" id="GO:0045087">
    <property type="term" value="P:innate immune response"/>
    <property type="evidence" value="ECO:0007669"/>
    <property type="project" value="UniProtKB-KW"/>
</dbReference>
<dbReference type="PANTHER" id="PTHR25465">
    <property type="entry name" value="B-BOX DOMAIN CONTAINING"/>
    <property type="match status" value="1"/>
</dbReference>
<keyword evidence="5" id="KW-0391">Immunity</keyword>
<dbReference type="Pfam" id="PF13445">
    <property type="entry name" value="zf-RING_UBOX"/>
    <property type="match status" value="1"/>
</dbReference>
<dbReference type="PROSITE" id="PS00518">
    <property type="entry name" value="ZF_RING_1"/>
    <property type="match status" value="1"/>
</dbReference>
<dbReference type="InterPro" id="IPR027370">
    <property type="entry name" value="Znf-RING_euk"/>
</dbReference>
<evidence type="ECO:0000313" key="10">
    <source>
        <dbReference type="RefSeq" id="XP_030630489.1"/>
    </source>
</evidence>
<dbReference type="OrthoDB" id="6105938at2759"/>
<dbReference type="AlphaFoldDB" id="A0A6J2VE17"/>
<evidence type="ECO:0000256" key="2">
    <source>
        <dbReference type="ARBA" id="ARBA00022723"/>
    </source>
</evidence>
<evidence type="ECO:0000256" key="3">
    <source>
        <dbReference type="ARBA" id="ARBA00022771"/>
    </source>
</evidence>
<gene>
    <name evidence="10" type="primary">LOC115812142</name>
</gene>
<evidence type="ECO:0000313" key="9">
    <source>
        <dbReference type="Proteomes" id="UP000504632"/>
    </source>
</evidence>
<feature type="domain" description="B30.2/SPRY" evidence="8">
    <location>
        <begin position="106"/>
        <end position="300"/>
    </location>
</feature>
<dbReference type="InterPro" id="IPR003877">
    <property type="entry name" value="SPRY_dom"/>
</dbReference>
<dbReference type="InterPro" id="IPR003879">
    <property type="entry name" value="Butyrophylin_SPRY"/>
</dbReference>
<evidence type="ECO:0000259" key="7">
    <source>
        <dbReference type="PROSITE" id="PS50089"/>
    </source>
</evidence>
<dbReference type="InterPro" id="IPR001841">
    <property type="entry name" value="Znf_RING"/>
</dbReference>
<proteinExistence type="predicted"/>
<feature type="domain" description="RING-type" evidence="7">
    <location>
        <begin position="21"/>
        <end position="64"/>
    </location>
</feature>
<dbReference type="Proteomes" id="UP000504632">
    <property type="component" value="Chromosome 5"/>
</dbReference>
<dbReference type="SMART" id="SM00589">
    <property type="entry name" value="PRY"/>
    <property type="match status" value="1"/>
</dbReference>
<dbReference type="PROSITE" id="PS50188">
    <property type="entry name" value="B302_SPRY"/>
    <property type="match status" value="1"/>
</dbReference>
<keyword evidence="4" id="KW-0862">Zinc</keyword>
<dbReference type="Gene3D" id="3.30.40.10">
    <property type="entry name" value="Zinc/RING finger domain, C3HC4 (zinc finger)"/>
    <property type="match status" value="1"/>
</dbReference>
<evidence type="ECO:0000259" key="8">
    <source>
        <dbReference type="PROSITE" id="PS50188"/>
    </source>
</evidence>
<dbReference type="RefSeq" id="XP_030630489.1">
    <property type="nucleotide sequence ID" value="XM_030774629.1"/>
</dbReference>
<accession>A0A6J2VE17</accession>
<reference evidence="10" key="1">
    <citation type="submission" date="2025-08" db="UniProtKB">
        <authorList>
            <consortium name="RefSeq"/>
        </authorList>
    </citation>
    <scope>IDENTIFICATION</scope>
</reference>
<keyword evidence="1" id="KW-0399">Innate immunity</keyword>
<sequence>MAGILNITETNPTQIEDLLTCPVCQDIFRDPHQLPCGHSLCLECLEGMLRHGPVGQRFSCPNCRDSFGPKILVSKCYVLSDISVDVRNALEVFLGAPSQNDELSKTVQSQQTQLHNLYVYMDDIGIRMDRDSASSFLMVSRDLMSVTRAKSRLQVVDNPSRFDTAPQILTTPCFSSGHHIWEVEVEGYWDVAVSYMSIKRKGKDETTFGNNEESWSLTRTSKGDLSAYHKNVIRDVRNTVKYNRVSVDVNFAKGTITFSEVGKRYSQLYKFYAKLTEPVCLGFGLYLANPPSSVTLISSW</sequence>
<evidence type="ECO:0000256" key="6">
    <source>
        <dbReference type="PROSITE-ProRule" id="PRU00175"/>
    </source>
</evidence>
<dbReference type="Gene3D" id="2.60.120.920">
    <property type="match status" value="1"/>
</dbReference>
<evidence type="ECO:0000256" key="1">
    <source>
        <dbReference type="ARBA" id="ARBA00022588"/>
    </source>
</evidence>
<keyword evidence="9" id="KW-1185">Reference proteome</keyword>
<evidence type="ECO:0000256" key="4">
    <source>
        <dbReference type="ARBA" id="ARBA00022833"/>
    </source>
</evidence>